<evidence type="ECO:0000313" key="1">
    <source>
        <dbReference type="EMBL" id="KAI3805235.1"/>
    </source>
</evidence>
<dbReference type="Proteomes" id="UP001056120">
    <property type="component" value="Linkage Group LG09"/>
</dbReference>
<reference evidence="1 2" key="2">
    <citation type="journal article" date="2022" name="Mol. Ecol. Resour.">
        <title>The genomes of chicory, endive, great burdock and yacon provide insights into Asteraceae paleo-polyploidization history and plant inulin production.</title>
        <authorList>
            <person name="Fan W."/>
            <person name="Wang S."/>
            <person name="Wang H."/>
            <person name="Wang A."/>
            <person name="Jiang F."/>
            <person name="Liu H."/>
            <person name="Zhao H."/>
            <person name="Xu D."/>
            <person name="Zhang Y."/>
        </authorList>
    </citation>
    <scope>NUCLEOTIDE SEQUENCE [LARGE SCALE GENOMIC DNA]</scope>
    <source>
        <strain evidence="2">cv. Yunnan</strain>
        <tissue evidence="1">Leaves</tissue>
    </source>
</reference>
<keyword evidence="2" id="KW-1185">Reference proteome</keyword>
<reference evidence="2" key="1">
    <citation type="journal article" date="2022" name="Mol. Ecol. Resour.">
        <title>The genomes of chicory, endive, great burdock and yacon provide insights into Asteraceae palaeo-polyploidization history and plant inulin production.</title>
        <authorList>
            <person name="Fan W."/>
            <person name="Wang S."/>
            <person name="Wang H."/>
            <person name="Wang A."/>
            <person name="Jiang F."/>
            <person name="Liu H."/>
            <person name="Zhao H."/>
            <person name="Xu D."/>
            <person name="Zhang Y."/>
        </authorList>
    </citation>
    <scope>NUCLEOTIDE SEQUENCE [LARGE SCALE GENOMIC DNA]</scope>
    <source>
        <strain evidence="2">cv. Yunnan</strain>
    </source>
</reference>
<sequence length="135" mass="14763">MKIVEKLEKALELQASSKASGIVRVGTWGRQTGGHRWSFELEEDHNLRKITIDHGDVIYPLKFTSESRGVLNTPNTVGGSSGGETISEITFGHDEEIIDINGTEMACGENGEDKVSEVTFDWDEEIKAINGTVGL</sequence>
<dbReference type="EMBL" id="CM042026">
    <property type="protein sequence ID" value="KAI3805235.1"/>
    <property type="molecule type" value="Genomic_DNA"/>
</dbReference>
<gene>
    <name evidence="1" type="ORF">L1987_27430</name>
</gene>
<organism evidence="1 2">
    <name type="scientific">Smallanthus sonchifolius</name>
    <dbReference type="NCBI Taxonomy" id="185202"/>
    <lineage>
        <taxon>Eukaryota</taxon>
        <taxon>Viridiplantae</taxon>
        <taxon>Streptophyta</taxon>
        <taxon>Embryophyta</taxon>
        <taxon>Tracheophyta</taxon>
        <taxon>Spermatophyta</taxon>
        <taxon>Magnoliopsida</taxon>
        <taxon>eudicotyledons</taxon>
        <taxon>Gunneridae</taxon>
        <taxon>Pentapetalae</taxon>
        <taxon>asterids</taxon>
        <taxon>campanulids</taxon>
        <taxon>Asterales</taxon>
        <taxon>Asteraceae</taxon>
        <taxon>Asteroideae</taxon>
        <taxon>Heliantheae alliance</taxon>
        <taxon>Millerieae</taxon>
        <taxon>Smallanthus</taxon>
    </lineage>
</organism>
<comment type="caution">
    <text evidence="1">The sequence shown here is derived from an EMBL/GenBank/DDBJ whole genome shotgun (WGS) entry which is preliminary data.</text>
</comment>
<name>A0ACB9ICX7_9ASTR</name>
<evidence type="ECO:0000313" key="2">
    <source>
        <dbReference type="Proteomes" id="UP001056120"/>
    </source>
</evidence>
<accession>A0ACB9ICX7</accession>
<protein>
    <submittedName>
        <fullName evidence="1">Uncharacterized protein</fullName>
    </submittedName>
</protein>
<proteinExistence type="predicted"/>